<accession>R7VF38</accession>
<reference evidence="6" key="1">
    <citation type="submission" date="2012-12" db="EMBL/GenBank/DDBJ databases">
        <authorList>
            <person name="Hellsten U."/>
            <person name="Grimwood J."/>
            <person name="Chapman J.A."/>
            <person name="Shapiro H."/>
            <person name="Aerts A."/>
            <person name="Otillar R.P."/>
            <person name="Terry A.Y."/>
            <person name="Boore J.L."/>
            <person name="Simakov O."/>
            <person name="Marletaz F."/>
            <person name="Cho S.-J."/>
            <person name="Edsinger-Gonzales E."/>
            <person name="Havlak P."/>
            <person name="Kuo D.-H."/>
            <person name="Larsson T."/>
            <person name="Lv J."/>
            <person name="Arendt D."/>
            <person name="Savage R."/>
            <person name="Osoegawa K."/>
            <person name="de Jong P."/>
            <person name="Lindberg D.R."/>
            <person name="Seaver E.C."/>
            <person name="Weisblat D.A."/>
            <person name="Putnam N.H."/>
            <person name="Grigoriev I.V."/>
            <person name="Rokhsar D.S."/>
        </authorList>
    </citation>
    <scope>NUCLEOTIDE SEQUENCE</scope>
    <source>
        <strain evidence="6">I ESC-2004</strain>
    </source>
</reference>
<feature type="chain" id="PRO_5008788983" description="UPAR/Ly6 domain-containing protein" evidence="2">
    <location>
        <begin position="23"/>
        <end position="150"/>
    </location>
</feature>
<evidence type="ECO:0000313" key="4">
    <source>
        <dbReference type="EMBL" id="ELU14285.1"/>
    </source>
</evidence>
<protein>
    <recommendedName>
        <fullName evidence="7">UPAR/Ly6 domain-containing protein</fullName>
    </recommendedName>
</protein>
<dbReference type="HOGENOM" id="CLU_1742293_0_0_1"/>
<dbReference type="AlphaFoldDB" id="R7VF38"/>
<dbReference type="EMBL" id="AMQN01008862">
    <property type="status" value="NOT_ANNOTATED_CDS"/>
    <property type="molecule type" value="Genomic_DNA"/>
</dbReference>
<evidence type="ECO:0008006" key="7">
    <source>
        <dbReference type="Google" id="ProtNLM"/>
    </source>
</evidence>
<feature type="transmembrane region" description="Helical" evidence="1">
    <location>
        <begin position="126"/>
        <end position="145"/>
    </location>
</feature>
<dbReference type="EMBL" id="KB294629">
    <property type="protein sequence ID" value="ELU14285.1"/>
    <property type="molecule type" value="Genomic_DNA"/>
</dbReference>
<keyword evidence="1" id="KW-0472">Membrane</keyword>
<dbReference type="EMBL" id="KB304125">
    <property type="protein sequence ID" value="ELU02378.1"/>
    <property type="molecule type" value="Genomic_DNA"/>
</dbReference>
<reference evidence="5" key="3">
    <citation type="submission" date="2015-06" db="UniProtKB">
        <authorList>
            <consortium name="EnsemblMetazoa"/>
        </authorList>
    </citation>
    <scope>IDENTIFICATION</scope>
</reference>
<sequence>MDKISFVLAAIIVCCIPGVVQSLLCWQCRYSSASKYNGGFEDNLQECNDDKFDLMTVSSDHRDNYTIECDGTCSKVKIFYEDSRYEVVSRTCLDSCVEYNGNLQNVSIDYRCCNKHYCNRASRLDYSPAWLLAIVVILTCGYFHGRCFSL</sequence>
<keyword evidence="6" id="KW-1185">Reference proteome</keyword>
<keyword evidence="1" id="KW-1133">Transmembrane helix</keyword>
<organism evidence="4">
    <name type="scientific">Capitella teleta</name>
    <name type="common">Polychaete worm</name>
    <dbReference type="NCBI Taxonomy" id="283909"/>
    <lineage>
        <taxon>Eukaryota</taxon>
        <taxon>Metazoa</taxon>
        <taxon>Spiralia</taxon>
        <taxon>Lophotrochozoa</taxon>
        <taxon>Annelida</taxon>
        <taxon>Polychaeta</taxon>
        <taxon>Sedentaria</taxon>
        <taxon>Scolecida</taxon>
        <taxon>Capitellidae</taxon>
        <taxon>Capitella</taxon>
    </lineage>
</organism>
<keyword evidence="2" id="KW-0732">Signal</keyword>
<name>R7VF38_CAPTE</name>
<proteinExistence type="predicted"/>
<feature type="signal peptide" evidence="2">
    <location>
        <begin position="1"/>
        <end position="22"/>
    </location>
</feature>
<evidence type="ECO:0000313" key="3">
    <source>
        <dbReference type="EMBL" id="ELU02378.1"/>
    </source>
</evidence>
<reference evidence="4 6" key="2">
    <citation type="journal article" date="2013" name="Nature">
        <title>Insights into bilaterian evolution from three spiralian genomes.</title>
        <authorList>
            <person name="Simakov O."/>
            <person name="Marletaz F."/>
            <person name="Cho S.J."/>
            <person name="Edsinger-Gonzales E."/>
            <person name="Havlak P."/>
            <person name="Hellsten U."/>
            <person name="Kuo D.H."/>
            <person name="Larsson T."/>
            <person name="Lv J."/>
            <person name="Arendt D."/>
            <person name="Savage R."/>
            <person name="Osoegawa K."/>
            <person name="de Jong P."/>
            <person name="Grimwood J."/>
            <person name="Chapman J.A."/>
            <person name="Shapiro H."/>
            <person name="Aerts A."/>
            <person name="Otillar R.P."/>
            <person name="Terry A.Y."/>
            <person name="Boore J.L."/>
            <person name="Grigoriev I.V."/>
            <person name="Lindberg D.R."/>
            <person name="Seaver E.C."/>
            <person name="Weisblat D.A."/>
            <person name="Putnam N.H."/>
            <person name="Rokhsar D.S."/>
        </authorList>
    </citation>
    <scope>NUCLEOTIDE SEQUENCE</scope>
    <source>
        <strain evidence="4 6">I ESC-2004</strain>
    </source>
</reference>
<evidence type="ECO:0000313" key="5">
    <source>
        <dbReference type="EnsemblMetazoa" id="CapteP205930"/>
    </source>
</evidence>
<evidence type="ECO:0000256" key="1">
    <source>
        <dbReference type="SAM" id="Phobius"/>
    </source>
</evidence>
<keyword evidence="1" id="KW-0812">Transmembrane</keyword>
<evidence type="ECO:0000256" key="2">
    <source>
        <dbReference type="SAM" id="SignalP"/>
    </source>
</evidence>
<dbReference type="EnsemblMetazoa" id="CapteT223956">
    <property type="protein sequence ID" value="CapteP223956"/>
    <property type="gene ID" value="CapteG223956"/>
</dbReference>
<gene>
    <name evidence="3" type="ORF">CAPTEDRAFT_205930</name>
    <name evidence="4" type="ORF">CAPTEDRAFT_223956</name>
</gene>
<dbReference type="EMBL" id="AMQN01018614">
    <property type="status" value="NOT_ANNOTATED_CDS"/>
    <property type="molecule type" value="Genomic_DNA"/>
</dbReference>
<dbReference type="EnsemblMetazoa" id="CapteT205930">
    <property type="protein sequence ID" value="CapteP205930"/>
    <property type="gene ID" value="CapteG205930"/>
</dbReference>
<dbReference type="Proteomes" id="UP000014760">
    <property type="component" value="Unassembled WGS sequence"/>
</dbReference>
<evidence type="ECO:0000313" key="6">
    <source>
        <dbReference type="Proteomes" id="UP000014760"/>
    </source>
</evidence>